<comment type="pathway">
    <text evidence="3">Amino-sugar metabolism; N-acetylneuraminate degradation; D-fructose 6-phosphate from N-acetylneuraminate: step 5/5.</text>
</comment>
<dbReference type="CDD" id="cd01399">
    <property type="entry name" value="GlcN6P_deaminase"/>
    <property type="match status" value="1"/>
</dbReference>
<dbReference type="PANTHER" id="PTHR11280:SF5">
    <property type="entry name" value="GLUCOSAMINE-6-PHOSPHATE ISOMERASE"/>
    <property type="match status" value="1"/>
</dbReference>
<feature type="site" description="Part of the allosteric site" evidence="3">
    <location>
        <position position="157"/>
    </location>
</feature>
<dbReference type="NCBIfam" id="NF001684">
    <property type="entry name" value="PRK00443.1-4"/>
    <property type="match status" value="1"/>
</dbReference>
<protein>
    <recommendedName>
        <fullName evidence="3">Glucosamine-6-phosphate deaminase</fullName>
        <ecNumber evidence="3">3.5.99.6</ecNumber>
    </recommendedName>
    <alternativeName>
        <fullName evidence="3">GlcN6P deaminase</fullName>
        <shortName evidence="3">GNPDA</shortName>
    </alternativeName>
    <alternativeName>
        <fullName evidence="3">Glucosamine-6-phosphate isomerase</fullName>
    </alternativeName>
</protein>
<evidence type="ECO:0000256" key="2">
    <source>
        <dbReference type="ARBA" id="ARBA00023277"/>
    </source>
</evidence>
<dbReference type="Pfam" id="PF01182">
    <property type="entry name" value="Glucosamine_iso"/>
    <property type="match status" value="1"/>
</dbReference>
<dbReference type="AlphaFoldDB" id="A0A4Q9KNN8"/>
<comment type="similarity">
    <text evidence="3">Belongs to the glucosamine/galactosamine-6-phosphate isomerase family. NagB subfamily.</text>
</comment>
<reference evidence="5 6" key="1">
    <citation type="submission" date="2019-01" db="EMBL/GenBank/DDBJ databases">
        <title>Lactibacter flavus gen. nov., sp. nov., a novel bacterium of the family Propionibacteriaceae isolated from raw milk and dairy products.</title>
        <authorList>
            <person name="Huptas C."/>
            <person name="Wenning M."/>
            <person name="Breitenwieser F."/>
            <person name="Doll E."/>
            <person name="Von Neubeck M."/>
            <person name="Busse H.-J."/>
            <person name="Scherer S."/>
        </authorList>
    </citation>
    <scope>NUCLEOTIDE SEQUENCE [LARGE SCALE GENOMIC DNA]</scope>
    <source>
        <strain evidence="5 6">DSM 22130</strain>
    </source>
</reference>
<dbReference type="Gene3D" id="3.40.50.1360">
    <property type="match status" value="1"/>
</dbReference>
<dbReference type="GO" id="GO:0006043">
    <property type="term" value="P:glucosamine catabolic process"/>
    <property type="evidence" value="ECO:0007669"/>
    <property type="project" value="TreeGrafter"/>
</dbReference>
<dbReference type="Proteomes" id="UP000291933">
    <property type="component" value="Unassembled WGS sequence"/>
</dbReference>
<dbReference type="GO" id="GO:0042802">
    <property type="term" value="F:identical protein binding"/>
    <property type="evidence" value="ECO:0007669"/>
    <property type="project" value="TreeGrafter"/>
</dbReference>
<dbReference type="RefSeq" id="WP_131170591.1">
    <property type="nucleotide sequence ID" value="NZ_FXTL01000001.1"/>
</dbReference>
<keyword evidence="3" id="KW-0021">Allosteric enzyme</keyword>
<evidence type="ECO:0000259" key="4">
    <source>
        <dbReference type="Pfam" id="PF01182"/>
    </source>
</evidence>
<feature type="active site" description="Proton acceptor; for ring-opening step" evidence="3">
    <location>
        <position position="139"/>
    </location>
</feature>
<dbReference type="InterPro" id="IPR006148">
    <property type="entry name" value="Glc/Gal-6P_isomerase"/>
</dbReference>
<feature type="domain" description="Glucosamine/galactosamine-6-phosphate isomerase" evidence="4">
    <location>
        <begin position="8"/>
        <end position="225"/>
    </location>
</feature>
<sequence>MEVVICATPDEVARVAAAKVARVLRDAGPRAVLGVATGSSPLALYAELAALAASGRLALGEVSAFALDEYVGLPYEHPESYHSVIDRTVTRPLGLDPARVHVPNGMAADIAAAASDYEAAIKTAGGVDVQILGVGSNGHIGFNEPTSSLASRTRIKTLTARTREDNARFFPTLDDVPRHCLTQGLGTIMDARACVLVAQGEAKADAVAALIEGPITAMVPGSVLQWHPHATIVIDEAAAAGLTLAGYYRETFDNKPHWQAYAR</sequence>
<dbReference type="OrthoDB" id="9791139at2"/>
<dbReference type="GO" id="GO:0019262">
    <property type="term" value="P:N-acetylneuraminate catabolic process"/>
    <property type="evidence" value="ECO:0007669"/>
    <property type="project" value="UniProtKB-UniRule"/>
</dbReference>
<dbReference type="InterPro" id="IPR018321">
    <property type="entry name" value="Glucosamine6P_isomerase_CS"/>
</dbReference>
<keyword evidence="2 3" id="KW-0119">Carbohydrate metabolism</keyword>
<feature type="active site" description="For ring-opening step" evidence="3">
    <location>
        <position position="144"/>
    </location>
</feature>
<feature type="active site" description="Proton acceptor; for enolization step" evidence="3">
    <location>
        <position position="68"/>
    </location>
</feature>
<keyword evidence="6" id="KW-1185">Reference proteome</keyword>
<dbReference type="GO" id="GO:0005737">
    <property type="term" value="C:cytoplasm"/>
    <property type="evidence" value="ECO:0007669"/>
    <property type="project" value="TreeGrafter"/>
</dbReference>
<feature type="site" description="Part of the allosteric site" evidence="3">
    <location>
        <position position="147"/>
    </location>
</feature>
<accession>A0A4Q9KNN8</accession>
<dbReference type="NCBIfam" id="TIGR00502">
    <property type="entry name" value="nagB"/>
    <property type="match status" value="1"/>
</dbReference>
<comment type="catalytic activity">
    <reaction evidence="3">
        <text>alpha-D-glucosamine 6-phosphate + H2O = beta-D-fructose 6-phosphate + NH4(+)</text>
        <dbReference type="Rhea" id="RHEA:12172"/>
        <dbReference type="ChEBI" id="CHEBI:15377"/>
        <dbReference type="ChEBI" id="CHEBI:28938"/>
        <dbReference type="ChEBI" id="CHEBI:57634"/>
        <dbReference type="ChEBI" id="CHEBI:75989"/>
        <dbReference type="EC" id="3.5.99.6"/>
    </reaction>
</comment>
<gene>
    <name evidence="3 5" type="primary">nagB</name>
    <name evidence="5" type="ORF">ET996_00440</name>
</gene>
<dbReference type="InterPro" id="IPR004547">
    <property type="entry name" value="Glucosamine6P_isomerase"/>
</dbReference>
<evidence type="ECO:0000313" key="5">
    <source>
        <dbReference type="EMBL" id="TBT96178.1"/>
    </source>
</evidence>
<evidence type="ECO:0000256" key="1">
    <source>
        <dbReference type="ARBA" id="ARBA00022801"/>
    </source>
</evidence>
<dbReference type="GO" id="GO:0004342">
    <property type="term" value="F:glucosamine-6-phosphate deaminase activity"/>
    <property type="evidence" value="ECO:0007669"/>
    <property type="project" value="UniProtKB-UniRule"/>
</dbReference>
<dbReference type="InterPro" id="IPR037171">
    <property type="entry name" value="NagB/RpiA_transferase-like"/>
</dbReference>
<dbReference type="PROSITE" id="PS01161">
    <property type="entry name" value="GLC_GALNAC_ISOMERASE"/>
    <property type="match status" value="1"/>
</dbReference>
<feature type="site" description="Part of the allosteric site" evidence="3">
    <location>
        <position position="156"/>
    </location>
</feature>
<evidence type="ECO:0000313" key="6">
    <source>
        <dbReference type="Proteomes" id="UP000291933"/>
    </source>
</evidence>
<dbReference type="HAMAP" id="MF_01241">
    <property type="entry name" value="GlcN6P_deamin"/>
    <property type="match status" value="1"/>
</dbReference>
<comment type="activity regulation">
    <text evidence="3">Allosterically activated by N-acetylglucosamine 6-phosphate (GlcNAc6P).</text>
</comment>
<keyword evidence="1 3" id="KW-0378">Hydrolase</keyword>
<feature type="site" description="Part of the allosteric site" evidence="3">
    <location>
        <position position="154"/>
    </location>
</feature>
<dbReference type="SUPFAM" id="SSF100950">
    <property type="entry name" value="NagB/RpiA/CoA transferase-like"/>
    <property type="match status" value="1"/>
</dbReference>
<comment type="caution">
    <text evidence="3">Lacks conserved residue(s) required for the propagation of feature annotation.</text>
</comment>
<comment type="caution">
    <text evidence="5">The sequence shown here is derived from an EMBL/GenBank/DDBJ whole genome shotgun (WGS) entry which is preliminary data.</text>
</comment>
<dbReference type="UniPathway" id="UPA00629">
    <property type="reaction ID" value="UER00684"/>
</dbReference>
<dbReference type="EC" id="3.5.99.6" evidence="3"/>
<dbReference type="PANTHER" id="PTHR11280">
    <property type="entry name" value="GLUCOSAMINE-6-PHOSPHATE ISOMERASE"/>
    <property type="match status" value="1"/>
</dbReference>
<dbReference type="GO" id="GO:0006046">
    <property type="term" value="P:N-acetylglucosamine catabolic process"/>
    <property type="evidence" value="ECO:0007669"/>
    <property type="project" value="UniProtKB-UniRule"/>
</dbReference>
<organism evidence="5 6">
    <name type="scientific">Propioniciclava tarda</name>
    <dbReference type="NCBI Taxonomy" id="433330"/>
    <lineage>
        <taxon>Bacteria</taxon>
        <taxon>Bacillati</taxon>
        <taxon>Actinomycetota</taxon>
        <taxon>Actinomycetes</taxon>
        <taxon>Propionibacteriales</taxon>
        <taxon>Propionibacteriaceae</taxon>
        <taxon>Propioniciclava</taxon>
    </lineage>
</organism>
<comment type="function">
    <text evidence="3">Catalyzes the reversible isomerization-deamination of glucosamine 6-phosphate (GlcN6P) to form fructose 6-phosphate (Fru6P) and ammonium ion.</text>
</comment>
<name>A0A4Q9KNN8_PROTD</name>
<proteinExistence type="inferred from homology"/>
<feature type="active site" description="For ring-opening step" evidence="3">
    <location>
        <position position="137"/>
    </location>
</feature>
<evidence type="ECO:0000256" key="3">
    <source>
        <dbReference type="HAMAP-Rule" id="MF_01241"/>
    </source>
</evidence>
<dbReference type="EMBL" id="SDMR01000001">
    <property type="protein sequence ID" value="TBT96178.1"/>
    <property type="molecule type" value="Genomic_DNA"/>
</dbReference>
<dbReference type="GO" id="GO:0005975">
    <property type="term" value="P:carbohydrate metabolic process"/>
    <property type="evidence" value="ECO:0007669"/>
    <property type="project" value="InterPro"/>
</dbReference>